<evidence type="ECO:0000256" key="6">
    <source>
        <dbReference type="ARBA" id="ARBA00023180"/>
    </source>
</evidence>
<feature type="compositionally biased region" description="Low complexity" evidence="7">
    <location>
        <begin position="390"/>
        <end position="416"/>
    </location>
</feature>
<dbReference type="GeneID" id="39579602"/>
<feature type="domain" description="WSC" evidence="9">
    <location>
        <begin position="35"/>
        <end position="126"/>
    </location>
</feature>
<dbReference type="InterPro" id="IPR051836">
    <property type="entry name" value="Kremen_rcpt"/>
</dbReference>
<feature type="region of interest" description="Disordered" evidence="7">
    <location>
        <begin position="387"/>
        <end position="427"/>
    </location>
</feature>
<dbReference type="InterPro" id="IPR002889">
    <property type="entry name" value="WSC_carb-bd"/>
</dbReference>
<evidence type="ECO:0000256" key="8">
    <source>
        <dbReference type="SAM" id="SignalP"/>
    </source>
</evidence>
<dbReference type="OrthoDB" id="2019572at2759"/>
<proteinExistence type="predicted"/>
<evidence type="ECO:0000256" key="5">
    <source>
        <dbReference type="ARBA" id="ARBA00023136"/>
    </source>
</evidence>
<dbReference type="PANTHER" id="PTHR24269">
    <property type="entry name" value="KREMEN PROTEIN"/>
    <property type="match status" value="1"/>
</dbReference>
<dbReference type="PANTHER" id="PTHR24269:SF16">
    <property type="entry name" value="PROTEIN SLG1"/>
    <property type="match status" value="1"/>
</dbReference>
<protein>
    <submittedName>
        <fullName evidence="10">WSC-domain-containing protein</fullName>
    </submittedName>
</protein>
<dbReference type="SMART" id="SM00321">
    <property type="entry name" value="WSC"/>
    <property type="match status" value="2"/>
</dbReference>
<dbReference type="PROSITE" id="PS51212">
    <property type="entry name" value="WSC"/>
    <property type="match status" value="2"/>
</dbReference>
<evidence type="ECO:0000313" key="11">
    <source>
        <dbReference type="Proteomes" id="UP000272025"/>
    </source>
</evidence>
<feature type="domain" description="WSC" evidence="9">
    <location>
        <begin position="138"/>
        <end position="234"/>
    </location>
</feature>
<dbReference type="Pfam" id="PF01822">
    <property type="entry name" value="WSC"/>
    <property type="match status" value="2"/>
</dbReference>
<keyword evidence="2" id="KW-0812">Transmembrane</keyword>
<feature type="signal peptide" evidence="8">
    <location>
        <begin position="1"/>
        <end position="21"/>
    </location>
</feature>
<comment type="subcellular location">
    <subcellularLocation>
        <location evidence="1">Membrane</location>
        <topology evidence="1">Single-pass membrane protein</topology>
    </subcellularLocation>
</comment>
<dbReference type="Proteomes" id="UP000272025">
    <property type="component" value="Unassembled WGS sequence"/>
</dbReference>
<evidence type="ECO:0000256" key="2">
    <source>
        <dbReference type="ARBA" id="ARBA00022692"/>
    </source>
</evidence>
<feature type="region of interest" description="Disordered" evidence="7">
    <location>
        <begin position="242"/>
        <end position="273"/>
    </location>
</feature>
<evidence type="ECO:0000313" key="10">
    <source>
        <dbReference type="EMBL" id="ROT40395.1"/>
    </source>
</evidence>
<keyword evidence="5" id="KW-0472">Membrane</keyword>
<name>A0A3N2Q199_SODAK</name>
<evidence type="ECO:0000256" key="1">
    <source>
        <dbReference type="ARBA" id="ARBA00004167"/>
    </source>
</evidence>
<organism evidence="10 11">
    <name type="scientific">Sodiomyces alkalinus (strain CBS 110278 / VKM F-3762 / F11)</name>
    <name type="common">Alkaliphilic filamentous fungus</name>
    <dbReference type="NCBI Taxonomy" id="1314773"/>
    <lineage>
        <taxon>Eukaryota</taxon>
        <taxon>Fungi</taxon>
        <taxon>Dikarya</taxon>
        <taxon>Ascomycota</taxon>
        <taxon>Pezizomycotina</taxon>
        <taxon>Sordariomycetes</taxon>
        <taxon>Hypocreomycetidae</taxon>
        <taxon>Glomerellales</taxon>
        <taxon>Plectosphaerellaceae</taxon>
        <taxon>Sodiomyces</taxon>
    </lineage>
</organism>
<feature type="compositionally biased region" description="Pro residues" evidence="7">
    <location>
        <begin position="417"/>
        <end position="427"/>
    </location>
</feature>
<dbReference type="GO" id="GO:0005886">
    <property type="term" value="C:plasma membrane"/>
    <property type="evidence" value="ECO:0007669"/>
    <property type="project" value="TreeGrafter"/>
</dbReference>
<dbReference type="RefSeq" id="XP_028468201.1">
    <property type="nucleotide sequence ID" value="XM_028611124.1"/>
</dbReference>
<keyword evidence="4" id="KW-1133">Transmembrane helix</keyword>
<reference evidence="10 11" key="1">
    <citation type="journal article" date="2018" name="Mol. Ecol.">
        <title>The obligate alkalophilic soda-lake fungus Sodiomyces alkalinus has shifted to a protein diet.</title>
        <authorList>
            <person name="Grum-Grzhimaylo A.A."/>
            <person name="Falkoski D.L."/>
            <person name="van den Heuvel J."/>
            <person name="Valero-Jimenez C.A."/>
            <person name="Min B."/>
            <person name="Choi I.G."/>
            <person name="Lipzen A."/>
            <person name="Daum C.G."/>
            <person name="Aanen D.K."/>
            <person name="Tsang A."/>
            <person name="Henrissat B."/>
            <person name="Bilanenko E.N."/>
            <person name="de Vries R.P."/>
            <person name="van Kan J.A.L."/>
            <person name="Grigoriev I.V."/>
            <person name="Debets A.J.M."/>
        </authorList>
    </citation>
    <scope>NUCLEOTIDE SEQUENCE [LARGE SCALE GENOMIC DNA]</scope>
    <source>
        <strain evidence="10 11">F11</strain>
    </source>
</reference>
<keyword evidence="11" id="KW-1185">Reference proteome</keyword>
<dbReference type="EMBL" id="ML119052">
    <property type="protein sequence ID" value="ROT40395.1"/>
    <property type="molecule type" value="Genomic_DNA"/>
</dbReference>
<feature type="compositionally biased region" description="Low complexity" evidence="7">
    <location>
        <begin position="252"/>
        <end position="273"/>
    </location>
</feature>
<evidence type="ECO:0000256" key="4">
    <source>
        <dbReference type="ARBA" id="ARBA00022989"/>
    </source>
</evidence>
<gene>
    <name evidence="10" type="ORF">SODALDRAFT_330113</name>
</gene>
<sequence>MAPLRSWAALAALGLASLAQAWHNEEPPCPSEYAPFEYSGCYADADGNSLVYRSSETSDDMTVEKCSAICKGNGFAHSGLKYYGICYCGNVIEGAQLDESQCSHPCNGDRDQVCGGDNSLSVYSDPTFPDPALVDEDDYVDIGCWSDDSTVGRTLSWPQDQLSSSQMTPQLCIAACKAGGFPHAGVEFGGECWCGALKASDARSVEAGECAMSCNGDSSQTCGGRSRIQLYLAVGFQSLEPCGEGQEPEPPVSSAAPSASPTPSSSAVVSSAAPSQPPSTFSSVVLPPTTTEVPAVCTTEVVFPPTTEYCCGRWCSEPIPEFNNKAGCLVAKGKCVLQTAACLATAGWPGTLECLKFGQWCAELGSYCLTTCKPGRDCSRGDFLSKKPPKGGVKPPTTSTSTVPCPETTAAATPTTPHTPAPTPVVPEPTSVCVQAKNGLKGYGPGNPVGGIEMPFVTCNDVEAEFHSGYHFKQYLFANTLRCPTYKRSQVKGACVDACHEQGETCRNVYAKAQLETKGFTAWVKATALCKVQQEDCLKQNKNVSGGSHCTTFGRF</sequence>
<dbReference type="AlphaFoldDB" id="A0A3N2Q199"/>
<keyword evidence="6" id="KW-0325">Glycoprotein</keyword>
<evidence type="ECO:0000256" key="3">
    <source>
        <dbReference type="ARBA" id="ARBA00022729"/>
    </source>
</evidence>
<feature type="chain" id="PRO_5018089247" evidence="8">
    <location>
        <begin position="22"/>
        <end position="556"/>
    </location>
</feature>
<accession>A0A3N2Q199</accession>
<evidence type="ECO:0000259" key="9">
    <source>
        <dbReference type="PROSITE" id="PS51212"/>
    </source>
</evidence>
<evidence type="ECO:0000256" key="7">
    <source>
        <dbReference type="SAM" id="MobiDB-lite"/>
    </source>
</evidence>
<dbReference type="STRING" id="1314773.A0A3N2Q199"/>
<keyword evidence="3 8" id="KW-0732">Signal</keyword>